<accession>K0RL42</accession>
<dbReference type="AlphaFoldDB" id="K0RL42"/>
<evidence type="ECO:0000313" key="2">
    <source>
        <dbReference type="EMBL" id="EJK53004.1"/>
    </source>
</evidence>
<protein>
    <recommendedName>
        <fullName evidence="1">NAD(P)-binding domain-containing protein</fullName>
    </recommendedName>
</protein>
<dbReference type="Gene3D" id="3.40.50.720">
    <property type="entry name" value="NAD(P)-binding Rossmann-like Domain"/>
    <property type="match status" value="1"/>
</dbReference>
<feature type="non-terminal residue" evidence="2">
    <location>
        <position position="84"/>
    </location>
</feature>
<feature type="domain" description="NAD(P)-binding" evidence="1">
    <location>
        <begin position="17"/>
        <end position="84"/>
    </location>
</feature>
<keyword evidence="3" id="KW-1185">Reference proteome</keyword>
<comment type="caution">
    <text evidence="2">The sequence shown here is derived from an EMBL/GenBank/DDBJ whole genome shotgun (WGS) entry which is preliminary data.</text>
</comment>
<dbReference type="EMBL" id="AGNL01038713">
    <property type="protein sequence ID" value="EJK53004.1"/>
    <property type="molecule type" value="Genomic_DNA"/>
</dbReference>
<organism evidence="2 3">
    <name type="scientific">Thalassiosira oceanica</name>
    <name type="common">Marine diatom</name>
    <dbReference type="NCBI Taxonomy" id="159749"/>
    <lineage>
        <taxon>Eukaryota</taxon>
        <taxon>Sar</taxon>
        <taxon>Stramenopiles</taxon>
        <taxon>Ochrophyta</taxon>
        <taxon>Bacillariophyta</taxon>
        <taxon>Coscinodiscophyceae</taxon>
        <taxon>Thalassiosirophycidae</taxon>
        <taxon>Thalassiosirales</taxon>
        <taxon>Thalassiosiraceae</taxon>
        <taxon>Thalassiosira</taxon>
    </lineage>
</organism>
<dbReference type="SUPFAM" id="SSF51735">
    <property type="entry name" value="NAD(P)-binding Rossmann-fold domains"/>
    <property type="match status" value="1"/>
</dbReference>
<dbReference type="InterPro" id="IPR016040">
    <property type="entry name" value="NAD(P)-bd_dom"/>
</dbReference>
<dbReference type="InterPro" id="IPR036291">
    <property type="entry name" value="NAD(P)-bd_dom_sf"/>
</dbReference>
<evidence type="ECO:0000259" key="1">
    <source>
        <dbReference type="Pfam" id="PF13460"/>
    </source>
</evidence>
<proteinExistence type="predicted"/>
<dbReference type="Proteomes" id="UP000266841">
    <property type="component" value="Unassembled WGS sequence"/>
</dbReference>
<gene>
    <name evidence="2" type="ORF">THAOC_27635</name>
</gene>
<sequence>MSNSSACPSPKKVFVIGANGKTGHRLVRLLEQNPSYLPTAMVRDPAQGKRFDDLGVPWVARDLEMGAPSAADLEGFDAVIFAAG</sequence>
<evidence type="ECO:0000313" key="3">
    <source>
        <dbReference type="Proteomes" id="UP000266841"/>
    </source>
</evidence>
<dbReference type="OrthoDB" id="275457at2759"/>
<reference evidence="2 3" key="1">
    <citation type="journal article" date="2012" name="Genome Biol.">
        <title>Genome and low-iron response of an oceanic diatom adapted to chronic iron limitation.</title>
        <authorList>
            <person name="Lommer M."/>
            <person name="Specht M."/>
            <person name="Roy A.S."/>
            <person name="Kraemer L."/>
            <person name="Andreson R."/>
            <person name="Gutowska M.A."/>
            <person name="Wolf J."/>
            <person name="Bergner S.V."/>
            <person name="Schilhabel M.B."/>
            <person name="Klostermeier U.C."/>
            <person name="Beiko R.G."/>
            <person name="Rosenstiel P."/>
            <person name="Hippler M."/>
            <person name="Laroche J."/>
        </authorList>
    </citation>
    <scope>NUCLEOTIDE SEQUENCE [LARGE SCALE GENOMIC DNA]</scope>
    <source>
        <strain evidence="2 3">CCMP1005</strain>
    </source>
</reference>
<name>K0RL42_THAOC</name>
<dbReference type="Pfam" id="PF13460">
    <property type="entry name" value="NAD_binding_10"/>
    <property type="match status" value="1"/>
</dbReference>